<dbReference type="RefSeq" id="WP_308453903.1">
    <property type="nucleotide sequence ID" value="NZ_JAJEQR010000028.1"/>
</dbReference>
<evidence type="ECO:0000313" key="1">
    <source>
        <dbReference type="EMBL" id="MCC2231384.1"/>
    </source>
</evidence>
<reference evidence="1" key="1">
    <citation type="submission" date="2021-10" db="EMBL/GenBank/DDBJ databases">
        <title>Anaerobic single-cell dispensing facilitates the cultivation of human gut bacteria.</title>
        <authorList>
            <person name="Afrizal A."/>
        </authorList>
    </citation>
    <scope>NUCLEOTIDE SEQUENCE</scope>
    <source>
        <strain evidence="1">CLA-AA-H215</strain>
    </source>
</reference>
<accession>A0AAE3JER4</accession>
<comment type="caution">
    <text evidence="1">The sequence shown here is derived from an EMBL/GenBank/DDBJ whole genome shotgun (WGS) entry which is preliminary data.</text>
</comment>
<dbReference type="EMBL" id="JAJEQR010000028">
    <property type="protein sequence ID" value="MCC2231384.1"/>
    <property type="molecule type" value="Genomic_DNA"/>
</dbReference>
<protein>
    <submittedName>
        <fullName evidence="1">Uncharacterized protein</fullName>
    </submittedName>
</protein>
<evidence type="ECO:0000313" key="2">
    <source>
        <dbReference type="Proteomes" id="UP001198182"/>
    </source>
</evidence>
<dbReference type="AlphaFoldDB" id="A0AAE3JER4"/>
<name>A0AAE3JER4_9FIRM</name>
<keyword evidence="2" id="KW-1185">Reference proteome</keyword>
<organism evidence="1 2">
    <name type="scientific">Hominifimenecus microfluidus</name>
    <dbReference type="NCBI Taxonomy" id="2885348"/>
    <lineage>
        <taxon>Bacteria</taxon>
        <taxon>Bacillati</taxon>
        <taxon>Bacillota</taxon>
        <taxon>Clostridia</taxon>
        <taxon>Lachnospirales</taxon>
        <taxon>Lachnospiraceae</taxon>
        <taxon>Hominifimenecus</taxon>
    </lineage>
</organism>
<sequence length="113" mass="13292">MRWIKQLYMGESAERKKDRIIRGIRESRILLDVYVFTLPENPEDQLDIIPSNWLRQSHYKNREELTIIGFARGWEEVECVLLALVADAMKALGTPDLRSYLKLLLTEKEDVDD</sequence>
<proteinExistence type="predicted"/>
<gene>
    <name evidence="1" type="ORF">LKD81_10310</name>
</gene>
<dbReference type="Proteomes" id="UP001198182">
    <property type="component" value="Unassembled WGS sequence"/>
</dbReference>